<accession>A0A953M1Z3</accession>
<dbReference type="PANTHER" id="PTHR39556:SF1">
    <property type="entry name" value="PROTEIN, PUTATIVE-RELATED"/>
    <property type="match status" value="1"/>
</dbReference>
<feature type="transmembrane region" description="Helical" evidence="1">
    <location>
        <begin position="389"/>
        <end position="409"/>
    </location>
</feature>
<comment type="caution">
    <text evidence="2">The sequence shown here is derived from an EMBL/GenBank/DDBJ whole genome shotgun (WGS) entry which is preliminary data.</text>
</comment>
<evidence type="ECO:0000256" key="1">
    <source>
        <dbReference type="SAM" id="Phobius"/>
    </source>
</evidence>
<keyword evidence="1" id="KW-0472">Membrane</keyword>
<feature type="transmembrane region" description="Helical" evidence="1">
    <location>
        <begin position="313"/>
        <end position="343"/>
    </location>
</feature>
<dbReference type="EMBL" id="JAIOIV010000091">
    <property type="protein sequence ID" value="MBZ0156812.1"/>
    <property type="molecule type" value="Genomic_DNA"/>
</dbReference>
<feature type="transmembrane region" description="Helical" evidence="1">
    <location>
        <begin position="60"/>
        <end position="77"/>
    </location>
</feature>
<protein>
    <submittedName>
        <fullName evidence="2">DUF401 family protein</fullName>
    </submittedName>
</protein>
<organism evidence="2 3">
    <name type="scientific">Candidatus Nitrobium versatile</name>
    <dbReference type="NCBI Taxonomy" id="2884831"/>
    <lineage>
        <taxon>Bacteria</taxon>
        <taxon>Pseudomonadati</taxon>
        <taxon>Nitrospirota</taxon>
        <taxon>Nitrospiria</taxon>
        <taxon>Nitrospirales</taxon>
        <taxon>Nitrospiraceae</taxon>
        <taxon>Candidatus Nitrobium</taxon>
    </lineage>
</organism>
<evidence type="ECO:0000313" key="2">
    <source>
        <dbReference type="EMBL" id="MBZ0156812.1"/>
    </source>
</evidence>
<feature type="transmembrane region" description="Helical" evidence="1">
    <location>
        <begin position="355"/>
        <end position="377"/>
    </location>
</feature>
<proteinExistence type="predicted"/>
<dbReference type="AlphaFoldDB" id="A0A953M1Z3"/>
<dbReference type="PANTHER" id="PTHR39556">
    <property type="entry name" value="PROTEIN, PUTATIVE-RELATED"/>
    <property type="match status" value="1"/>
</dbReference>
<sequence length="410" mass="45431">MLDVLKILLVFAAILVLLRLKWNVGYVLAAASGLLAVLYAMPLSAVLSTLSSTVTDPTSVKLFFALTLIRMFEMILREKQVMARMTEASRTLLKRKKPVIVSMPLLIGMLPSLGGAYFSAPMVEESTRGLKMTPEEKGFINYWFRHPWECVLPLYPGILLASAITKIELRSFILANMVYALLIVTTGFLFSMRRLESRKAAAPPPQPATERRQEEGEEASLWKQGVSFLPVTLVLLLVIVLRVELQYALGLTLLLLFAYYRMGRKELFGIFRYGFARDVIVLIFGVMLFKFAMENSGAVLGLSRSFTEEGIPLLPVLVLLPFAGGLLTGHTLGFVGSSFPLLVSITGGAHLNQMTLAFASGFLGVLLSPVHLCLVLTREYFKADAWGIYKRVIPASCIIMAAAFIEYFLL</sequence>
<feature type="transmembrane region" description="Helical" evidence="1">
    <location>
        <begin position="98"/>
        <end position="120"/>
    </location>
</feature>
<feature type="transmembrane region" description="Helical" evidence="1">
    <location>
        <begin position="275"/>
        <end position="293"/>
    </location>
</feature>
<keyword evidence="1" id="KW-0812">Transmembrane</keyword>
<reference evidence="2" key="2">
    <citation type="submission" date="2021-08" db="EMBL/GenBank/DDBJ databases">
        <authorList>
            <person name="Dalcin Martins P."/>
        </authorList>
    </citation>
    <scope>NUCLEOTIDE SEQUENCE</scope>
    <source>
        <strain evidence="2">MAG_39</strain>
    </source>
</reference>
<reference evidence="2" key="1">
    <citation type="journal article" date="2021" name="bioRxiv">
        <title>Unraveling nitrogen, sulfur and carbon metabolic pathways and microbial community transcriptional responses to substrate deprivation and toxicity stresses in a bioreactor mimicking anoxic brackish coastal sediment conditions.</title>
        <authorList>
            <person name="Martins P.D."/>
            <person name="Echeveste M.J."/>
            <person name="Arshad A."/>
            <person name="Kurth J."/>
            <person name="Ouboter H."/>
            <person name="Jetten M.S.M."/>
            <person name="Welte C.U."/>
        </authorList>
    </citation>
    <scope>NUCLEOTIDE SEQUENCE</scope>
    <source>
        <strain evidence="2">MAG_39</strain>
    </source>
</reference>
<feature type="transmembrane region" description="Helical" evidence="1">
    <location>
        <begin position="247"/>
        <end position="263"/>
    </location>
</feature>
<dbReference type="InterPro" id="IPR007294">
    <property type="entry name" value="DUF401"/>
</dbReference>
<evidence type="ECO:0000313" key="3">
    <source>
        <dbReference type="Proteomes" id="UP000705867"/>
    </source>
</evidence>
<feature type="transmembrane region" description="Helical" evidence="1">
    <location>
        <begin position="169"/>
        <end position="190"/>
    </location>
</feature>
<gene>
    <name evidence="2" type="ORF">K8I29_11470</name>
</gene>
<dbReference type="Proteomes" id="UP000705867">
    <property type="component" value="Unassembled WGS sequence"/>
</dbReference>
<dbReference type="Pfam" id="PF04165">
    <property type="entry name" value="DUF401"/>
    <property type="match status" value="1"/>
</dbReference>
<keyword evidence="1" id="KW-1133">Transmembrane helix</keyword>
<name>A0A953M1Z3_9BACT</name>